<dbReference type="GO" id="GO:0003700">
    <property type="term" value="F:DNA-binding transcription factor activity"/>
    <property type="evidence" value="ECO:0007669"/>
    <property type="project" value="InterPro"/>
</dbReference>
<accession>A0A4U8Q9S2</accession>
<gene>
    <name evidence="2" type="ORF">DSM106044_02153</name>
</gene>
<comment type="caution">
    <text evidence="2">The sequence shown here is derived from an EMBL/GenBank/DDBJ whole genome shotgun (WGS) entry which is preliminary data.</text>
</comment>
<dbReference type="STRING" id="180332.GCA_000797495_03942"/>
<keyword evidence="3" id="KW-1185">Reference proteome</keyword>
<evidence type="ECO:0000259" key="1">
    <source>
        <dbReference type="PROSITE" id="PS01124"/>
    </source>
</evidence>
<name>A0A4U8Q9S2_9FIRM</name>
<evidence type="ECO:0000313" key="3">
    <source>
        <dbReference type="Proteomes" id="UP000306509"/>
    </source>
</evidence>
<evidence type="ECO:0000313" key="2">
    <source>
        <dbReference type="EMBL" id="TLD00953.1"/>
    </source>
</evidence>
<dbReference type="InterPro" id="IPR046532">
    <property type="entry name" value="DUF6597"/>
</dbReference>
<dbReference type="Pfam" id="PF20240">
    <property type="entry name" value="DUF6597"/>
    <property type="match status" value="1"/>
</dbReference>
<reference evidence="2 3" key="1">
    <citation type="journal article" date="2019" name="Anaerobe">
        <title>Detection of Robinsoniella peoriensis in multiple bone samples of a trauma patient.</title>
        <authorList>
            <person name="Schrottner P."/>
            <person name="Hartwich K."/>
            <person name="Bunk B."/>
            <person name="Schober I."/>
            <person name="Helbig S."/>
            <person name="Rudolph W.W."/>
            <person name="Gunzer F."/>
        </authorList>
    </citation>
    <scope>NUCLEOTIDE SEQUENCE [LARGE SCALE GENOMIC DNA]</scope>
    <source>
        <strain evidence="2 3">DSM 106044</strain>
    </source>
</reference>
<sequence length="293" mass="34501">MEFYQIYKPLTATPFKKDETYIEIEPCDALKPYIRCFWGTEKPIIQPKSDRAVSSIVTPDTCMDIMFDIDYTDNKLKNNFSGINNSSFQICSQPGTEKRISKFAIRFYAWAVILFSEESMVDAKNMYCDVGYYFSKLKKLLENRLFDTDSLTQRKAIAENYLLENYHPERINHIVTDALFEIFLNKGNIKTLQLAREVHISSRQLERLFKENIGISPKQLSSIIRYQYLWNDIVKCRKFDVLHALSKYHYTDQSHLLHDFKRFHSMSIQEAKNLALKDVAFLQENENGIKYNI</sequence>
<dbReference type="Gene3D" id="1.10.10.60">
    <property type="entry name" value="Homeodomain-like"/>
    <property type="match status" value="1"/>
</dbReference>
<protein>
    <submittedName>
        <fullName evidence="2">Helix-turn-helix domain protein</fullName>
    </submittedName>
</protein>
<dbReference type="GO" id="GO:0043565">
    <property type="term" value="F:sequence-specific DNA binding"/>
    <property type="evidence" value="ECO:0007669"/>
    <property type="project" value="InterPro"/>
</dbReference>
<dbReference type="InterPro" id="IPR018060">
    <property type="entry name" value="HTH_AraC"/>
</dbReference>
<dbReference type="AlphaFoldDB" id="A0A4U8Q9S2"/>
<dbReference type="Pfam" id="PF12833">
    <property type="entry name" value="HTH_18"/>
    <property type="match status" value="1"/>
</dbReference>
<dbReference type="Proteomes" id="UP000306509">
    <property type="component" value="Unassembled WGS sequence"/>
</dbReference>
<proteinExistence type="predicted"/>
<feature type="domain" description="HTH araC/xylS-type" evidence="1">
    <location>
        <begin position="169"/>
        <end position="274"/>
    </location>
</feature>
<organism evidence="2 3">
    <name type="scientific">Robinsoniella peoriensis</name>
    <dbReference type="NCBI Taxonomy" id="180332"/>
    <lineage>
        <taxon>Bacteria</taxon>
        <taxon>Bacillati</taxon>
        <taxon>Bacillota</taxon>
        <taxon>Clostridia</taxon>
        <taxon>Lachnospirales</taxon>
        <taxon>Lachnospiraceae</taxon>
        <taxon>Robinsoniella</taxon>
    </lineage>
</organism>
<dbReference type="RefSeq" id="WP_138002422.1">
    <property type="nucleotide sequence ID" value="NZ_QGQD01000045.1"/>
</dbReference>
<dbReference type="EMBL" id="QGQD01000045">
    <property type="protein sequence ID" value="TLD00953.1"/>
    <property type="molecule type" value="Genomic_DNA"/>
</dbReference>
<dbReference type="SMART" id="SM00342">
    <property type="entry name" value="HTH_ARAC"/>
    <property type="match status" value="1"/>
</dbReference>
<dbReference type="PROSITE" id="PS01124">
    <property type="entry name" value="HTH_ARAC_FAMILY_2"/>
    <property type="match status" value="1"/>
</dbReference>